<keyword evidence="2" id="KW-0812">Transmembrane</keyword>
<dbReference type="Proteomes" id="UP000030475">
    <property type="component" value="Unassembled WGS sequence"/>
</dbReference>
<evidence type="ECO:0000259" key="3">
    <source>
        <dbReference type="SMART" id="SM00862"/>
    </source>
</evidence>
<dbReference type="GO" id="GO:0003677">
    <property type="term" value="F:DNA binding"/>
    <property type="evidence" value="ECO:0007669"/>
    <property type="project" value="UniProtKB-KW"/>
</dbReference>
<evidence type="ECO:0000313" key="5">
    <source>
        <dbReference type="Proteomes" id="UP000030475"/>
    </source>
</evidence>
<evidence type="ECO:0000313" key="4">
    <source>
        <dbReference type="EMBL" id="KGX11414.1"/>
    </source>
</evidence>
<dbReference type="Gene3D" id="1.10.10.10">
    <property type="entry name" value="Winged helix-like DNA-binding domain superfamily/Winged helix DNA-binding domain"/>
    <property type="match status" value="1"/>
</dbReference>
<keyword evidence="2" id="KW-1133">Transmembrane helix</keyword>
<reference evidence="4 5" key="1">
    <citation type="submission" date="2014-08" db="EMBL/GenBank/DDBJ databases">
        <authorList>
            <person name="Bunnell A."/>
            <person name="Chain P.S."/>
            <person name="Chertkov O."/>
            <person name="Currie B.J."/>
            <person name="Daligault H.E."/>
            <person name="Davenport K.W."/>
            <person name="Davis C."/>
            <person name="Gleasner C.D."/>
            <person name="Johnson S.L."/>
            <person name="Kaestli M."/>
            <person name="Koren S."/>
            <person name="Kunde Y.A."/>
            <person name="Mayo M."/>
            <person name="McMurry K.K."/>
            <person name="Price E.P."/>
            <person name="Reitenga K.G."/>
            <person name="Robison R."/>
            <person name="Rosovitz M.J."/>
            <person name="Sarovich D.S."/>
            <person name="Teshima H."/>
        </authorList>
    </citation>
    <scope>NUCLEOTIDE SEQUENCE [LARGE SCALE GENOMIC DNA]</scope>
    <source>
        <strain evidence="4 5">MSHR44</strain>
    </source>
</reference>
<keyword evidence="2" id="KW-0472">Membrane</keyword>
<dbReference type="GO" id="GO:0006355">
    <property type="term" value="P:regulation of DNA-templated transcription"/>
    <property type="evidence" value="ECO:0007669"/>
    <property type="project" value="InterPro"/>
</dbReference>
<dbReference type="EMBL" id="JQIM01000009">
    <property type="protein sequence ID" value="KGX11414.1"/>
    <property type="molecule type" value="Genomic_DNA"/>
</dbReference>
<gene>
    <name evidence="4" type="ORF">Y036_4948</name>
</gene>
<dbReference type="InterPro" id="IPR016032">
    <property type="entry name" value="Sig_transdc_resp-reg_C-effctor"/>
</dbReference>
<feature type="transmembrane region" description="Helical" evidence="2">
    <location>
        <begin position="154"/>
        <end position="175"/>
    </location>
</feature>
<protein>
    <submittedName>
        <fullName evidence="4">Membrane protein</fullName>
    </submittedName>
</protein>
<proteinExistence type="predicted"/>
<evidence type="ECO:0000256" key="1">
    <source>
        <dbReference type="ARBA" id="ARBA00023125"/>
    </source>
</evidence>
<dbReference type="GO" id="GO:0000160">
    <property type="term" value="P:phosphorelay signal transduction system"/>
    <property type="evidence" value="ECO:0007669"/>
    <property type="project" value="InterPro"/>
</dbReference>
<name>A0AA40JFW3_BURPE</name>
<evidence type="ECO:0000256" key="2">
    <source>
        <dbReference type="SAM" id="Phobius"/>
    </source>
</evidence>
<comment type="caution">
    <text evidence="4">The sequence shown here is derived from an EMBL/GenBank/DDBJ whole genome shotgun (WGS) entry which is preliminary data.</text>
</comment>
<dbReference type="InterPro" id="IPR001867">
    <property type="entry name" value="OmpR/PhoB-type_DNA-bd"/>
</dbReference>
<keyword evidence="1" id="KW-0238">DNA-binding</keyword>
<dbReference type="InterPro" id="IPR036388">
    <property type="entry name" value="WH-like_DNA-bd_sf"/>
</dbReference>
<sequence length="255" mass="28220">MKKYLIEDLVTFDAHLMTLTHLDQTTELTTNESELLQMVLDGIATKAAVIERVWGSKGFVVTDSSYHQLVRSVRNRLEEHGISGALIKTLPRQGLRFLGSAQALTDAATPVTQPALADQGEPADEAALALLTQHEPQSAPPVGRARNWRRRLRFVERALLAGLVVWVGLVTWKMISINDRFPWLTGHFGVHTHAHVTPRSAGLKLLASIGVRPGPGERVYEISRNGDRWLAICAGTRHSSDERCTTYSTRDLTTS</sequence>
<organism evidence="4 5">
    <name type="scientific">Burkholderia pseudomallei</name>
    <name type="common">Pseudomonas pseudomallei</name>
    <dbReference type="NCBI Taxonomy" id="28450"/>
    <lineage>
        <taxon>Bacteria</taxon>
        <taxon>Pseudomonadati</taxon>
        <taxon>Pseudomonadota</taxon>
        <taxon>Betaproteobacteria</taxon>
        <taxon>Burkholderiales</taxon>
        <taxon>Burkholderiaceae</taxon>
        <taxon>Burkholderia</taxon>
        <taxon>pseudomallei group</taxon>
    </lineage>
</organism>
<feature type="domain" description="OmpR/PhoB-type" evidence="3">
    <location>
        <begin position="23"/>
        <end position="97"/>
    </location>
</feature>
<accession>A0AA40JFW3</accession>
<dbReference type="AlphaFoldDB" id="A0AA40JFW3"/>
<dbReference type="SMART" id="SM00862">
    <property type="entry name" value="Trans_reg_C"/>
    <property type="match status" value="1"/>
</dbReference>
<dbReference type="SUPFAM" id="SSF46894">
    <property type="entry name" value="C-terminal effector domain of the bipartite response regulators"/>
    <property type="match status" value="1"/>
</dbReference>
<dbReference type="RefSeq" id="WP_009974852.1">
    <property type="nucleotide sequence ID" value="NZ_KN323089.1"/>
</dbReference>